<evidence type="ECO:0000256" key="2">
    <source>
        <dbReference type="ARBA" id="ARBA00022448"/>
    </source>
</evidence>
<keyword evidence="4 6" id="KW-1133">Transmembrane helix</keyword>
<proteinExistence type="predicted"/>
<dbReference type="OrthoDB" id="19855at2"/>
<evidence type="ECO:0000256" key="4">
    <source>
        <dbReference type="ARBA" id="ARBA00022989"/>
    </source>
</evidence>
<dbReference type="GO" id="GO:0035435">
    <property type="term" value="P:phosphate ion transmembrane transport"/>
    <property type="evidence" value="ECO:0007669"/>
    <property type="project" value="TreeGrafter"/>
</dbReference>
<dbReference type="STRING" id="930128.SAMN05192532_101508"/>
<keyword evidence="5 6" id="KW-0472">Membrane</keyword>
<keyword evidence="8" id="KW-1185">Reference proteome</keyword>
<dbReference type="EMBL" id="FONT01000001">
    <property type="protein sequence ID" value="SFE36325.1"/>
    <property type="molecule type" value="Genomic_DNA"/>
</dbReference>
<evidence type="ECO:0000313" key="8">
    <source>
        <dbReference type="Proteomes" id="UP000199516"/>
    </source>
</evidence>
<dbReference type="Pfam" id="PF01384">
    <property type="entry name" value="PHO4"/>
    <property type="match status" value="1"/>
</dbReference>
<protein>
    <submittedName>
        <fullName evidence="7">Sulfate permease</fullName>
    </submittedName>
</protein>
<dbReference type="Proteomes" id="UP000199516">
    <property type="component" value="Unassembled WGS sequence"/>
</dbReference>
<keyword evidence="3 6" id="KW-0812">Transmembrane</keyword>
<keyword evidence="2" id="KW-0813">Transport</keyword>
<feature type="transmembrane region" description="Helical" evidence="6">
    <location>
        <begin position="235"/>
        <end position="260"/>
    </location>
</feature>
<dbReference type="GO" id="GO:0005315">
    <property type="term" value="F:phosphate transmembrane transporter activity"/>
    <property type="evidence" value="ECO:0007669"/>
    <property type="project" value="InterPro"/>
</dbReference>
<feature type="transmembrane region" description="Helical" evidence="6">
    <location>
        <begin position="168"/>
        <end position="185"/>
    </location>
</feature>
<dbReference type="GO" id="GO:0016020">
    <property type="term" value="C:membrane"/>
    <property type="evidence" value="ECO:0007669"/>
    <property type="project" value="UniProtKB-SubCell"/>
</dbReference>
<feature type="transmembrane region" description="Helical" evidence="6">
    <location>
        <begin position="120"/>
        <end position="147"/>
    </location>
</feature>
<feature type="transmembrane region" description="Helical" evidence="6">
    <location>
        <begin position="73"/>
        <end position="100"/>
    </location>
</feature>
<organism evidence="7 8">
    <name type="scientific">Alteribacillus iranensis</name>
    <dbReference type="NCBI Taxonomy" id="930128"/>
    <lineage>
        <taxon>Bacteria</taxon>
        <taxon>Bacillati</taxon>
        <taxon>Bacillota</taxon>
        <taxon>Bacilli</taxon>
        <taxon>Bacillales</taxon>
        <taxon>Bacillaceae</taxon>
        <taxon>Alteribacillus</taxon>
    </lineage>
</organism>
<reference evidence="7 8" key="1">
    <citation type="submission" date="2016-10" db="EMBL/GenBank/DDBJ databases">
        <authorList>
            <person name="de Groot N.N."/>
        </authorList>
    </citation>
    <scope>NUCLEOTIDE SEQUENCE [LARGE SCALE GENOMIC DNA]</scope>
    <source>
        <strain evidence="7 8">DSM 23995</strain>
    </source>
</reference>
<feature type="transmembrane region" description="Helical" evidence="6">
    <location>
        <begin position="42"/>
        <end position="61"/>
    </location>
</feature>
<sequence length="359" mass="37824">MDWIIAAYIIAFFFAMNIGASGTAASMGPAYGSGAIKKRSLAVFLAGISAFAGALAGGEVVKTIGEGIIPHSVIEPGTVVIILCGACFTLFIANILGIPLSTSEVVIGSLVGVGLAYKDIYIYNLVIILIFWFIIPCVSFLISFFFGKVIQITKQRYPLLLKKKKWKSLLPYLLIAAGLTEAFAAGMNNVGNAVGPLVGAGVISVPSALFYGGIFLGLGCMLLGGKVLETNGKRIIPLSVSQGIAVSTTGGSLVIAASLAGIPVPLTQVTTTAIAGIGASQYGMRLWQKSILRQIVNVWLLSPVVSLVVSYALMMIFIHEDLYTCIVLMSVFIATLGSIHLSRLIKKEKSQFHDEGSGI</sequence>
<evidence type="ECO:0000256" key="5">
    <source>
        <dbReference type="ARBA" id="ARBA00023136"/>
    </source>
</evidence>
<dbReference type="AlphaFoldDB" id="A0A1I1ZXG6"/>
<evidence type="ECO:0000256" key="1">
    <source>
        <dbReference type="ARBA" id="ARBA00004141"/>
    </source>
</evidence>
<name>A0A1I1ZXG6_9BACI</name>
<feature type="transmembrane region" description="Helical" evidence="6">
    <location>
        <begin position="296"/>
        <end position="316"/>
    </location>
</feature>
<dbReference type="PANTHER" id="PTHR11101:SF80">
    <property type="entry name" value="PHOSPHATE TRANSPORTER"/>
    <property type="match status" value="1"/>
</dbReference>
<evidence type="ECO:0000256" key="6">
    <source>
        <dbReference type="SAM" id="Phobius"/>
    </source>
</evidence>
<dbReference type="RefSeq" id="WP_091656906.1">
    <property type="nucleotide sequence ID" value="NZ_FONT01000001.1"/>
</dbReference>
<evidence type="ECO:0000313" key="7">
    <source>
        <dbReference type="EMBL" id="SFE36325.1"/>
    </source>
</evidence>
<gene>
    <name evidence="7" type="ORF">SAMN05192532_101508</name>
</gene>
<accession>A0A1I1ZXG6</accession>
<feature type="transmembrane region" description="Helical" evidence="6">
    <location>
        <begin position="266"/>
        <end position="284"/>
    </location>
</feature>
<dbReference type="PANTHER" id="PTHR11101">
    <property type="entry name" value="PHOSPHATE TRANSPORTER"/>
    <property type="match status" value="1"/>
</dbReference>
<feature type="transmembrane region" description="Helical" evidence="6">
    <location>
        <begin position="322"/>
        <end position="341"/>
    </location>
</feature>
<feature type="transmembrane region" description="Helical" evidence="6">
    <location>
        <begin position="197"/>
        <end position="223"/>
    </location>
</feature>
<comment type="subcellular location">
    <subcellularLocation>
        <location evidence="1">Membrane</location>
        <topology evidence="1">Multi-pass membrane protein</topology>
    </subcellularLocation>
</comment>
<dbReference type="InterPro" id="IPR001204">
    <property type="entry name" value="Phos_transporter"/>
</dbReference>
<evidence type="ECO:0000256" key="3">
    <source>
        <dbReference type="ARBA" id="ARBA00022692"/>
    </source>
</evidence>